<reference evidence="1" key="1">
    <citation type="journal article" date="2014" name="Genome Announc.">
        <title>Draft genome sequences of the altered schaedler flora, a defined bacterial community from gnotobiotic mice.</title>
        <authorList>
            <person name="Wannemuehler M.J."/>
            <person name="Overstreet A.M."/>
            <person name="Ward D.V."/>
            <person name="Phillips G.J."/>
        </authorList>
    </citation>
    <scope>NUCLEOTIDE SEQUENCE</scope>
    <source>
        <strain evidence="1">ASF457</strain>
    </source>
</reference>
<dbReference type="AlphaFoldDB" id="V2RJQ2"/>
<evidence type="ECO:0000313" key="1">
    <source>
        <dbReference type="EMBL" id="USF24668.1"/>
    </source>
</evidence>
<dbReference type="KEGG" id="msch:N508_001757"/>
<dbReference type="Proteomes" id="UP000017429">
    <property type="component" value="Chromosome"/>
</dbReference>
<reference evidence="1" key="3">
    <citation type="submission" date="2022-06" db="EMBL/GenBank/DDBJ databases">
        <title>Resources to Facilitate Use of the Altered Schaedler Flora (ASF) Mouse Model to Study Microbiome Function.</title>
        <authorList>
            <person name="Proctor A."/>
            <person name="Parvinroo S."/>
            <person name="Richie T."/>
            <person name="Jia X."/>
            <person name="Lee S.T.M."/>
            <person name="Karp P.D."/>
            <person name="Paley S."/>
            <person name="Kostic A.D."/>
            <person name="Pierre J.F."/>
            <person name="Wannemuehler M.J."/>
            <person name="Phillips G.J."/>
        </authorList>
    </citation>
    <scope>NUCLEOTIDE SEQUENCE</scope>
    <source>
        <strain evidence="1">ASF457</strain>
    </source>
</reference>
<dbReference type="RefSeq" id="WP_023276038.1">
    <property type="nucleotide sequence ID" value="NZ_CP097562.1"/>
</dbReference>
<sequence length="232" mass="27470">MTQEELLTKAETLYNIGEYSQIISLIQSLPEEQQTYNLLYLLALSYSYNLEGNDDDNQHHALKILKKIADQGECDLKWLYLIGKIYFTINKEEYAIEYFDKIARIFKKDKEFKELINMQYFIDSCKEYLYERALAVIFITLKEASKDDKISISNIKDNNIEVFFPKYDIKLQIEINHLHRSGATLFFKIMYPDNYYQTYHIDGDANTYENGIADAINKFVCIINKDFMEHCK</sequence>
<gene>
    <name evidence="1" type="ORF">N508_001757</name>
</gene>
<proteinExistence type="predicted"/>
<dbReference type="SUPFAM" id="SSF81901">
    <property type="entry name" value="HCP-like"/>
    <property type="match status" value="1"/>
</dbReference>
<dbReference type="EMBL" id="CP097562">
    <property type="protein sequence ID" value="USF24668.1"/>
    <property type="molecule type" value="Genomic_DNA"/>
</dbReference>
<protein>
    <submittedName>
        <fullName evidence="1">Uncharacterized protein</fullName>
    </submittedName>
</protein>
<dbReference type="InterPro" id="IPR011990">
    <property type="entry name" value="TPR-like_helical_dom_sf"/>
</dbReference>
<organism evidence="1 2">
    <name type="scientific">Mucispirillum schaedleri ASF457</name>
    <dbReference type="NCBI Taxonomy" id="1379858"/>
    <lineage>
        <taxon>Bacteria</taxon>
        <taxon>Pseudomonadati</taxon>
        <taxon>Deferribacterota</taxon>
        <taxon>Deferribacteres</taxon>
        <taxon>Deferribacterales</taxon>
        <taxon>Mucispirillaceae</taxon>
        <taxon>Mucispirillum</taxon>
    </lineage>
</organism>
<reference evidence="1" key="2">
    <citation type="submission" date="2022-05" db="EMBL/GenBank/DDBJ databases">
        <authorList>
            <person name="Proctor A.L."/>
            <person name="Phillips G.J."/>
            <person name="Wannemuehler M.J."/>
        </authorList>
    </citation>
    <scope>NUCLEOTIDE SEQUENCE</scope>
    <source>
        <strain evidence="1">ASF457</strain>
    </source>
</reference>
<accession>V2RJQ2</accession>
<evidence type="ECO:0000313" key="2">
    <source>
        <dbReference type="Proteomes" id="UP000017429"/>
    </source>
</evidence>
<dbReference type="Gene3D" id="1.25.40.10">
    <property type="entry name" value="Tetratricopeptide repeat domain"/>
    <property type="match status" value="1"/>
</dbReference>
<keyword evidence="2" id="KW-1185">Reference proteome</keyword>
<name>V2RJQ2_9BACT</name>